<dbReference type="PANTHER" id="PTHR37886:SF1">
    <property type="entry name" value="S-ADENOSYL-L-METHIONINE-DEPENDENT METHYLTRANSFERASES SUPERFAMILY PROTEIN"/>
    <property type="match status" value="1"/>
</dbReference>
<comment type="caution">
    <text evidence="2">The sequence shown here is derived from an EMBL/GenBank/DDBJ whole genome shotgun (WGS) entry which is preliminary data.</text>
</comment>
<proteinExistence type="predicted"/>
<dbReference type="CDD" id="cd02440">
    <property type="entry name" value="AdoMet_MTases"/>
    <property type="match status" value="1"/>
</dbReference>
<dbReference type="InterPro" id="IPR029063">
    <property type="entry name" value="SAM-dependent_MTases_sf"/>
</dbReference>
<evidence type="ECO:0000259" key="1">
    <source>
        <dbReference type="Pfam" id="PF08242"/>
    </source>
</evidence>
<reference evidence="2 3" key="1">
    <citation type="submission" date="2023-09" db="EMBL/GenBank/DDBJ databases">
        <authorList>
            <person name="Rey-Velasco X."/>
        </authorList>
    </citation>
    <scope>NUCLEOTIDE SEQUENCE [LARGE SCALE GENOMIC DNA]</scope>
    <source>
        <strain evidence="2 3">W332</strain>
    </source>
</reference>
<keyword evidence="3" id="KW-1185">Reference proteome</keyword>
<dbReference type="GO" id="GO:0032259">
    <property type="term" value="P:methylation"/>
    <property type="evidence" value="ECO:0007669"/>
    <property type="project" value="UniProtKB-KW"/>
</dbReference>
<gene>
    <name evidence="2" type="ORF">RM697_01790</name>
</gene>
<dbReference type="Gene3D" id="3.40.50.150">
    <property type="entry name" value="Vaccinia Virus protein VP39"/>
    <property type="match status" value="1"/>
</dbReference>
<dbReference type="Pfam" id="PF08242">
    <property type="entry name" value="Methyltransf_12"/>
    <property type="match status" value="1"/>
</dbReference>
<dbReference type="InterPro" id="IPR013217">
    <property type="entry name" value="Methyltransf_12"/>
</dbReference>
<feature type="domain" description="Methyltransferase type 12" evidence="1">
    <location>
        <begin position="57"/>
        <end position="157"/>
    </location>
</feature>
<evidence type="ECO:0000313" key="2">
    <source>
        <dbReference type="EMBL" id="MDT0557360.1"/>
    </source>
</evidence>
<accession>A0ABU2YGQ1</accession>
<dbReference type="RefSeq" id="WP_311426128.1">
    <property type="nucleotide sequence ID" value="NZ_JAVRIA010000001.1"/>
</dbReference>
<protein>
    <submittedName>
        <fullName evidence="2">Class I SAM-dependent methyltransferase</fullName>
        <ecNumber evidence="2">2.1.-.-</ecNumber>
    </submittedName>
</protein>
<dbReference type="Proteomes" id="UP001259492">
    <property type="component" value="Unassembled WGS sequence"/>
</dbReference>
<name>A0ABU2YGQ1_9FLAO</name>
<dbReference type="SUPFAM" id="SSF53335">
    <property type="entry name" value="S-adenosyl-L-methionine-dependent methyltransferases"/>
    <property type="match status" value="1"/>
</dbReference>
<keyword evidence="2" id="KW-0808">Transferase</keyword>
<dbReference type="GO" id="GO:0008168">
    <property type="term" value="F:methyltransferase activity"/>
    <property type="evidence" value="ECO:0007669"/>
    <property type="project" value="UniProtKB-KW"/>
</dbReference>
<dbReference type="PANTHER" id="PTHR37886">
    <property type="entry name" value="S-ADENOSYL-L-METHIONINE-DEPENDENT METHYLTRANSFERASES SUPERFAMILY PROTEIN"/>
    <property type="match status" value="1"/>
</dbReference>
<keyword evidence="2" id="KW-0489">Methyltransferase</keyword>
<organism evidence="2 3">
    <name type="scientific">Microcosmobacter mediterraneus</name>
    <dbReference type="NCBI Taxonomy" id="3075607"/>
    <lineage>
        <taxon>Bacteria</taxon>
        <taxon>Pseudomonadati</taxon>
        <taxon>Bacteroidota</taxon>
        <taxon>Flavobacteriia</taxon>
        <taxon>Flavobacteriales</taxon>
        <taxon>Flavobacteriaceae</taxon>
        <taxon>Microcosmobacter</taxon>
    </lineage>
</organism>
<evidence type="ECO:0000313" key="3">
    <source>
        <dbReference type="Proteomes" id="UP001259492"/>
    </source>
</evidence>
<dbReference type="EC" id="2.1.-.-" evidence="2"/>
<sequence>MFNNVIIIIKKSINYFIKSRQEKRHSLVGAGNLWKMKQQFQIDFLIKQGLNKSDILLDIGCGTLRGGLPMISFLDVSNYYGLEVRKHVLEEGKKELKKQKLDYKMPNLISFIRFDEIKLDVKYDMIFAFSVLIHFNDQIANQCFNFVSKYLKSDGVFFANVNIGDHPDGYWEGFPVVFRKISFYETLANKNGIELEQLGSLKSLGHNSGIPGSDQQIMLKMIKI</sequence>
<dbReference type="EMBL" id="JAVRIA010000001">
    <property type="protein sequence ID" value="MDT0557360.1"/>
    <property type="molecule type" value="Genomic_DNA"/>
</dbReference>